<reference evidence="3" key="1">
    <citation type="journal article" date="2019" name="Int. J. Syst. Evol. Microbiol.">
        <title>The Global Catalogue of Microorganisms (GCM) 10K type strain sequencing project: providing services to taxonomists for standard genome sequencing and annotation.</title>
        <authorList>
            <consortium name="The Broad Institute Genomics Platform"/>
            <consortium name="The Broad Institute Genome Sequencing Center for Infectious Disease"/>
            <person name="Wu L."/>
            <person name="Ma J."/>
        </authorList>
    </citation>
    <scope>NUCLEOTIDE SEQUENCE [LARGE SCALE GENOMIC DNA]</scope>
    <source>
        <strain evidence="3">KCTC 52239</strain>
    </source>
</reference>
<dbReference type="RefSeq" id="WP_207466899.1">
    <property type="nucleotide sequence ID" value="NZ_JAFNAW010000011.1"/>
</dbReference>
<dbReference type="Proteomes" id="UP001595557">
    <property type="component" value="Unassembled WGS sequence"/>
</dbReference>
<feature type="compositionally biased region" description="Basic and acidic residues" evidence="1">
    <location>
        <begin position="57"/>
        <end position="70"/>
    </location>
</feature>
<evidence type="ECO:0008006" key="4">
    <source>
        <dbReference type="Google" id="ProtNLM"/>
    </source>
</evidence>
<evidence type="ECO:0000256" key="1">
    <source>
        <dbReference type="SAM" id="MobiDB-lite"/>
    </source>
</evidence>
<evidence type="ECO:0000313" key="3">
    <source>
        <dbReference type="Proteomes" id="UP001595557"/>
    </source>
</evidence>
<sequence length="88" mass="9384">MKHVLILTACTSLLSGCGGDADPYPRLLPTEQILAEPTLPDHAPDAASSPVVANAEAEGRAADLRRRADALRGPVIEPEALSRMRQRD</sequence>
<dbReference type="EMBL" id="JBHRTE010000002">
    <property type="protein sequence ID" value="MFC3166468.1"/>
    <property type="molecule type" value="Genomic_DNA"/>
</dbReference>
<dbReference type="PROSITE" id="PS51257">
    <property type="entry name" value="PROKAR_LIPOPROTEIN"/>
    <property type="match status" value="1"/>
</dbReference>
<organism evidence="2 3">
    <name type="scientific">Paracoccus fontiphilus</name>
    <dbReference type="NCBI Taxonomy" id="1815556"/>
    <lineage>
        <taxon>Bacteria</taxon>
        <taxon>Pseudomonadati</taxon>
        <taxon>Pseudomonadota</taxon>
        <taxon>Alphaproteobacteria</taxon>
        <taxon>Rhodobacterales</taxon>
        <taxon>Paracoccaceae</taxon>
        <taxon>Paracoccus</taxon>
    </lineage>
</organism>
<evidence type="ECO:0000313" key="2">
    <source>
        <dbReference type="EMBL" id="MFC3166468.1"/>
    </source>
</evidence>
<accession>A0ABV7I7A3</accession>
<protein>
    <recommendedName>
        <fullName evidence="4">Beta-barrel assembly machine subunit BamF</fullName>
    </recommendedName>
</protein>
<name>A0ABV7I7A3_9RHOB</name>
<feature type="region of interest" description="Disordered" evidence="1">
    <location>
        <begin position="39"/>
        <end position="88"/>
    </location>
</feature>
<comment type="caution">
    <text evidence="2">The sequence shown here is derived from an EMBL/GenBank/DDBJ whole genome shotgun (WGS) entry which is preliminary data.</text>
</comment>
<gene>
    <name evidence="2" type="ORF">ACFOD7_00205</name>
</gene>
<keyword evidence="3" id="KW-1185">Reference proteome</keyword>
<proteinExistence type="predicted"/>